<sequence>MAAIKLYVHNTILSEGFYTPLQGLEIALRNALHAQFSNRFGADWYDAAIKDIRHPQTTMIARAKTTLRRDRKPITPSGMVAELSFGFWVGLLGPDYEVPLWRRCCRHAFPYRPLHHERKQVLGALNSVRRLRNRVAHHEPILHRNLETDHQTIINAASWICPHTAEWIRAHSRLPGLLGKRTTAPI</sequence>
<comment type="caution">
    <text evidence="1">The sequence shown here is derived from an EMBL/GenBank/DDBJ whole genome shotgun (WGS) entry which is preliminary data.</text>
</comment>
<protein>
    <recommendedName>
        <fullName evidence="3">Abi-like protein</fullName>
    </recommendedName>
</protein>
<keyword evidence="2" id="KW-1185">Reference proteome</keyword>
<evidence type="ECO:0008006" key="3">
    <source>
        <dbReference type="Google" id="ProtNLM"/>
    </source>
</evidence>
<name>A0ABT5YNR4_9PROT</name>
<reference evidence="1 2" key="1">
    <citation type="submission" date="2023-03" db="EMBL/GenBank/DDBJ databases">
        <title>Fodinicurvata sp. CAU 1616 isolated from sea sendiment.</title>
        <authorList>
            <person name="Kim W."/>
        </authorList>
    </citation>
    <scope>NUCLEOTIDE SEQUENCE [LARGE SCALE GENOMIC DNA]</scope>
    <source>
        <strain evidence="1 2">CAU 1616</strain>
    </source>
</reference>
<proteinExistence type="predicted"/>
<dbReference type="RefSeq" id="WP_275823032.1">
    <property type="nucleotide sequence ID" value="NZ_JARHUD010000006.1"/>
</dbReference>
<evidence type="ECO:0000313" key="2">
    <source>
        <dbReference type="Proteomes" id="UP001215503"/>
    </source>
</evidence>
<accession>A0ABT5YNR4</accession>
<evidence type="ECO:0000313" key="1">
    <source>
        <dbReference type="EMBL" id="MDF2096524.1"/>
    </source>
</evidence>
<organism evidence="1 2">
    <name type="scientific">Aquibaculum arenosum</name>
    <dbReference type="NCBI Taxonomy" id="3032591"/>
    <lineage>
        <taxon>Bacteria</taxon>
        <taxon>Pseudomonadati</taxon>
        <taxon>Pseudomonadota</taxon>
        <taxon>Alphaproteobacteria</taxon>
        <taxon>Rhodospirillales</taxon>
        <taxon>Rhodovibrionaceae</taxon>
        <taxon>Aquibaculum</taxon>
    </lineage>
</organism>
<gene>
    <name evidence="1" type="ORF">P2G67_11100</name>
</gene>
<dbReference type="Proteomes" id="UP001215503">
    <property type="component" value="Unassembled WGS sequence"/>
</dbReference>
<dbReference type="EMBL" id="JARHUD010000006">
    <property type="protein sequence ID" value="MDF2096524.1"/>
    <property type="molecule type" value="Genomic_DNA"/>
</dbReference>